<dbReference type="InterPro" id="IPR025659">
    <property type="entry name" value="Tubby-like_C"/>
</dbReference>
<dbReference type="AlphaFoldDB" id="A0AB40C093"/>
<dbReference type="SUPFAM" id="SSF54518">
    <property type="entry name" value="Tubby C-terminal domain-like"/>
    <property type="match status" value="1"/>
</dbReference>
<dbReference type="PANTHER" id="PTHR31087:SF85">
    <property type="entry name" value="PROTEIN LURP-ONE-RELATED 7"/>
    <property type="match status" value="1"/>
</dbReference>
<dbReference type="RefSeq" id="XP_039132073.1">
    <property type="nucleotide sequence ID" value="XM_039276139.1"/>
</dbReference>
<reference evidence="3 4" key="1">
    <citation type="submission" date="2025-04" db="UniProtKB">
        <authorList>
            <consortium name="RefSeq"/>
        </authorList>
    </citation>
    <scope>IDENTIFICATION</scope>
</reference>
<evidence type="ECO:0000256" key="1">
    <source>
        <dbReference type="ARBA" id="ARBA00005437"/>
    </source>
</evidence>
<keyword evidence="2" id="KW-1185">Reference proteome</keyword>
<evidence type="ECO:0000313" key="3">
    <source>
        <dbReference type="RefSeq" id="XP_039132073.1"/>
    </source>
</evidence>
<protein>
    <submittedName>
        <fullName evidence="3 4">Protein LURP-one-related 15-like</fullName>
    </submittedName>
</protein>
<evidence type="ECO:0000313" key="4">
    <source>
        <dbReference type="RefSeq" id="XP_039132074.1"/>
    </source>
</evidence>
<dbReference type="Proteomes" id="UP001515500">
    <property type="component" value="Chromosome 9"/>
</dbReference>
<dbReference type="Pfam" id="PF04525">
    <property type="entry name" value="LOR"/>
    <property type="match status" value="1"/>
</dbReference>
<dbReference type="InterPro" id="IPR038595">
    <property type="entry name" value="LOR_sf"/>
</dbReference>
<sequence>MEYHNPIMGPQYCLPYATDLVFSKTIAGVRHGELAVTDVNGKPLFWFDGSSKDNMWFLVDANSSSPLISLKRKKSWSCHDRWQVFRGASKKKRDLLFKLKRSSSFGFNTLWRVNLAANKTIENKYDFKIKGGYKKRSIKIYKGDTSIVVAQMRKEHKFVNLPWDKHAFVVNINPYTDHAFIVSLVVILHLHHLPKEVDSSMPEVIDAIAQVLQAASS</sequence>
<dbReference type="Gene3D" id="2.40.160.200">
    <property type="entry name" value="LURP1-related"/>
    <property type="match status" value="1"/>
</dbReference>
<accession>A0AB40C093</accession>
<gene>
    <name evidence="3 4" type="primary">LOC120268879</name>
</gene>
<proteinExistence type="inferred from homology"/>
<dbReference type="PANTHER" id="PTHR31087">
    <property type="match status" value="1"/>
</dbReference>
<evidence type="ECO:0000313" key="2">
    <source>
        <dbReference type="Proteomes" id="UP001515500"/>
    </source>
</evidence>
<comment type="similarity">
    <text evidence="1">Belongs to the LOR family.</text>
</comment>
<dbReference type="GeneID" id="120268879"/>
<dbReference type="InterPro" id="IPR007612">
    <property type="entry name" value="LOR"/>
</dbReference>
<organism evidence="2 4">
    <name type="scientific">Dioscorea cayennensis subsp. rotundata</name>
    <name type="common">White Guinea yam</name>
    <name type="synonym">Dioscorea rotundata</name>
    <dbReference type="NCBI Taxonomy" id="55577"/>
    <lineage>
        <taxon>Eukaryota</taxon>
        <taxon>Viridiplantae</taxon>
        <taxon>Streptophyta</taxon>
        <taxon>Embryophyta</taxon>
        <taxon>Tracheophyta</taxon>
        <taxon>Spermatophyta</taxon>
        <taxon>Magnoliopsida</taxon>
        <taxon>Liliopsida</taxon>
        <taxon>Dioscoreales</taxon>
        <taxon>Dioscoreaceae</taxon>
        <taxon>Dioscorea</taxon>
    </lineage>
</organism>
<dbReference type="RefSeq" id="XP_039132074.1">
    <property type="nucleotide sequence ID" value="XM_039276140.1"/>
</dbReference>
<name>A0AB40C093_DIOCR</name>